<proteinExistence type="predicted"/>
<sequence>MRSCAYYPRYGFGAFGIFPLLLSKRTSSEDYGVMGLRYGSENLSFGTTFMPFAVKNELLMSAWAVSKMGRLTVGAQYEPQYGSKDVAKDKNLTNWSAAIGYGVGSGTPLSPSFNFCLELANGSQFIASFYQHAVVQRRVCLSFKLYLSLLVIGFNFSIYMDAFS</sequence>
<dbReference type="EMBL" id="KK914232">
    <property type="protein sequence ID" value="KDP45342.1"/>
    <property type="molecule type" value="Genomic_DNA"/>
</dbReference>
<dbReference type="Gene3D" id="2.40.160.10">
    <property type="entry name" value="Porin"/>
    <property type="match status" value="1"/>
</dbReference>
<keyword evidence="1" id="KW-1133">Transmembrane helix</keyword>
<gene>
    <name evidence="2" type="ORF">JCGZ_09591</name>
</gene>
<evidence type="ECO:0000256" key="1">
    <source>
        <dbReference type="SAM" id="Phobius"/>
    </source>
</evidence>
<feature type="transmembrane region" description="Helical" evidence="1">
    <location>
        <begin position="145"/>
        <end position="163"/>
    </location>
</feature>
<dbReference type="PANTHER" id="PTHR35738">
    <property type="entry name" value="OS05G0577800 PROTEIN"/>
    <property type="match status" value="1"/>
</dbReference>
<dbReference type="PANTHER" id="PTHR35738:SF3">
    <property type="entry name" value="OS05G0577800 PROTEIN"/>
    <property type="match status" value="1"/>
</dbReference>
<dbReference type="InterPro" id="IPR023614">
    <property type="entry name" value="Porin_dom_sf"/>
</dbReference>
<dbReference type="STRING" id="180498.A0A067LAC5"/>
<evidence type="ECO:0000313" key="2">
    <source>
        <dbReference type="EMBL" id="KDP45342.1"/>
    </source>
</evidence>
<dbReference type="Proteomes" id="UP000027138">
    <property type="component" value="Unassembled WGS sequence"/>
</dbReference>
<evidence type="ECO:0000313" key="3">
    <source>
        <dbReference type="Proteomes" id="UP000027138"/>
    </source>
</evidence>
<name>A0A067LAC5_JATCU</name>
<keyword evidence="3" id="KW-1185">Reference proteome</keyword>
<protein>
    <submittedName>
        <fullName evidence="2">Uncharacterized protein</fullName>
    </submittedName>
</protein>
<accession>A0A067LAC5</accession>
<keyword evidence="1" id="KW-0472">Membrane</keyword>
<dbReference type="OrthoDB" id="439326at2759"/>
<keyword evidence="1" id="KW-0812">Transmembrane</keyword>
<reference evidence="2 3" key="1">
    <citation type="journal article" date="2014" name="PLoS ONE">
        <title>Global Analysis of Gene Expression Profiles in Physic Nut (Jatropha curcas L.) Seedlings Exposed to Salt Stress.</title>
        <authorList>
            <person name="Zhang L."/>
            <person name="Zhang C."/>
            <person name="Wu P."/>
            <person name="Chen Y."/>
            <person name="Li M."/>
            <person name="Jiang H."/>
            <person name="Wu G."/>
        </authorList>
    </citation>
    <scope>NUCLEOTIDE SEQUENCE [LARGE SCALE GENOMIC DNA]</scope>
    <source>
        <strain evidence="3">cv. GZQX0401</strain>
        <tissue evidence="2">Young leaves</tissue>
    </source>
</reference>
<organism evidence="2 3">
    <name type="scientific">Jatropha curcas</name>
    <name type="common">Barbados nut</name>
    <dbReference type="NCBI Taxonomy" id="180498"/>
    <lineage>
        <taxon>Eukaryota</taxon>
        <taxon>Viridiplantae</taxon>
        <taxon>Streptophyta</taxon>
        <taxon>Embryophyta</taxon>
        <taxon>Tracheophyta</taxon>
        <taxon>Spermatophyta</taxon>
        <taxon>Magnoliopsida</taxon>
        <taxon>eudicotyledons</taxon>
        <taxon>Gunneridae</taxon>
        <taxon>Pentapetalae</taxon>
        <taxon>rosids</taxon>
        <taxon>fabids</taxon>
        <taxon>Malpighiales</taxon>
        <taxon>Euphorbiaceae</taxon>
        <taxon>Crotonoideae</taxon>
        <taxon>Jatropheae</taxon>
        <taxon>Jatropha</taxon>
    </lineage>
</organism>
<dbReference type="AlphaFoldDB" id="A0A067LAC5"/>